<reference evidence="1 2" key="1">
    <citation type="journal article" date="2018" name="Front. Plant Sci.">
        <title>Red Clover (Trifolium pratense) and Zigzag Clover (T. medium) - A Picture of Genomic Similarities and Differences.</title>
        <authorList>
            <person name="Dluhosova J."/>
            <person name="Istvanek J."/>
            <person name="Nedelnik J."/>
            <person name="Repkova J."/>
        </authorList>
    </citation>
    <scope>NUCLEOTIDE SEQUENCE [LARGE SCALE GENOMIC DNA]</scope>
    <source>
        <strain evidence="2">cv. 10/8</strain>
        <tissue evidence="1">Leaf</tissue>
    </source>
</reference>
<proteinExistence type="predicted"/>
<evidence type="ECO:0000313" key="1">
    <source>
        <dbReference type="EMBL" id="MCI11773.1"/>
    </source>
</evidence>
<accession>A0A392PI56</accession>
<dbReference type="EMBL" id="LXQA010081449">
    <property type="protein sequence ID" value="MCI11773.1"/>
    <property type="molecule type" value="Genomic_DNA"/>
</dbReference>
<dbReference type="AlphaFoldDB" id="A0A392PI56"/>
<name>A0A392PI56_9FABA</name>
<protein>
    <submittedName>
        <fullName evidence="1">Uncharacterized protein</fullName>
    </submittedName>
</protein>
<dbReference type="Proteomes" id="UP000265520">
    <property type="component" value="Unassembled WGS sequence"/>
</dbReference>
<organism evidence="1 2">
    <name type="scientific">Trifolium medium</name>
    <dbReference type="NCBI Taxonomy" id="97028"/>
    <lineage>
        <taxon>Eukaryota</taxon>
        <taxon>Viridiplantae</taxon>
        <taxon>Streptophyta</taxon>
        <taxon>Embryophyta</taxon>
        <taxon>Tracheophyta</taxon>
        <taxon>Spermatophyta</taxon>
        <taxon>Magnoliopsida</taxon>
        <taxon>eudicotyledons</taxon>
        <taxon>Gunneridae</taxon>
        <taxon>Pentapetalae</taxon>
        <taxon>rosids</taxon>
        <taxon>fabids</taxon>
        <taxon>Fabales</taxon>
        <taxon>Fabaceae</taxon>
        <taxon>Papilionoideae</taxon>
        <taxon>50 kb inversion clade</taxon>
        <taxon>NPAAA clade</taxon>
        <taxon>Hologalegina</taxon>
        <taxon>IRL clade</taxon>
        <taxon>Trifolieae</taxon>
        <taxon>Trifolium</taxon>
    </lineage>
</organism>
<evidence type="ECO:0000313" key="2">
    <source>
        <dbReference type="Proteomes" id="UP000265520"/>
    </source>
</evidence>
<sequence>MRKWEVKLQEKVAKPTRFINNISNTPVLSFYTGARKCGLSLGRPRNEVVTKKHTITGGRTTSVRTSTPISIIIGDQFLNRGWI</sequence>
<keyword evidence="2" id="KW-1185">Reference proteome</keyword>
<comment type="caution">
    <text evidence="1">The sequence shown here is derived from an EMBL/GenBank/DDBJ whole genome shotgun (WGS) entry which is preliminary data.</text>
</comment>